<dbReference type="EMBL" id="JBHUFV010000033">
    <property type="protein sequence ID" value="MFD1934348.1"/>
    <property type="molecule type" value="Genomic_DNA"/>
</dbReference>
<dbReference type="InterPro" id="IPR029058">
    <property type="entry name" value="AB_hydrolase_fold"/>
</dbReference>
<feature type="domain" description="AB hydrolase-1" evidence="1">
    <location>
        <begin position="35"/>
        <end position="153"/>
    </location>
</feature>
<organism evidence="2 3">
    <name type="scientific">Nonomuraea mangrovi</name>
    <dbReference type="NCBI Taxonomy" id="2316207"/>
    <lineage>
        <taxon>Bacteria</taxon>
        <taxon>Bacillati</taxon>
        <taxon>Actinomycetota</taxon>
        <taxon>Actinomycetes</taxon>
        <taxon>Streptosporangiales</taxon>
        <taxon>Streptosporangiaceae</taxon>
        <taxon>Nonomuraea</taxon>
    </lineage>
</organism>
<proteinExistence type="predicted"/>
<dbReference type="RefSeq" id="WP_379574399.1">
    <property type="nucleotide sequence ID" value="NZ_JBHUFV010000033.1"/>
</dbReference>
<reference evidence="3" key="1">
    <citation type="journal article" date="2019" name="Int. J. Syst. Evol. Microbiol.">
        <title>The Global Catalogue of Microorganisms (GCM) 10K type strain sequencing project: providing services to taxonomists for standard genome sequencing and annotation.</title>
        <authorList>
            <consortium name="The Broad Institute Genomics Platform"/>
            <consortium name="The Broad Institute Genome Sequencing Center for Infectious Disease"/>
            <person name="Wu L."/>
            <person name="Ma J."/>
        </authorList>
    </citation>
    <scope>NUCLEOTIDE SEQUENCE [LARGE SCALE GENOMIC DNA]</scope>
    <source>
        <strain evidence="3">ICMP 6774ER</strain>
    </source>
</reference>
<dbReference type="Proteomes" id="UP001597368">
    <property type="component" value="Unassembled WGS sequence"/>
</dbReference>
<evidence type="ECO:0000259" key="1">
    <source>
        <dbReference type="Pfam" id="PF00561"/>
    </source>
</evidence>
<sequence>MNGLYLGREWNVEHDRRAKVSDAELRYTVLGEGEPVLCIHGTSIADSLITPLRFHQPLLDDYQFISYYRAGYNGSTLHKDSLSIEEGAEHVRELLDHLGIDRAHIMAFSFGGVIAFQFLLSHPERVRSAILLEPYLPREEPQAIQANVDAFMGAMKLYESGDKLGAAQRYMESVCGPNFLSAVDMTGPLDVWERVEECVDTTFTVDFPAISQWGFKPSEADRFADAKPAMPVLAVMGLDSESAMPGFRETQRFLMNWLPQAERCGIPNATHGLQSMNPVAVAEAAHAFLRRVGGS</sequence>
<name>A0ABW4SYS3_9ACTN</name>
<evidence type="ECO:0000313" key="2">
    <source>
        <dbReference type="EMBL" id="MFD1934348.1"/>
    </source>
</evidence>
<gene>
    <name evidence="2" type="ORF">ACFSKW_23030</name>
</gene>
<dbReference type="SUPFAM" id="SSF53474">
    <property type="entry name" value="alpha/beta-Hydrolases"/>
    <property type="match status" value="1"/>
</dbReference>
<keyword evidence="3" id="KW-1185">Reference proteome</keyword>
<protein>
    <submittedName>
        <fullName evidence="2">Alpha/beta fold hydrolase</fullName>
    </submittedName>
</protein>
<dbReference type="InterPro" id="IPR000073">
    <property type="entry name" value="AB_hydrolase_1"/>
</dbReference>
<keyword evidence="2" id="KW-0378">Hydrolase</keyword>
<comment type="caution">
    <text evidence="2">The sequence shown here is derived from an EMBL/GenBank/DDBJ whole genome shotgun (WGS) entry which is preliminary data.</text>
</comment>
<dbReference type="Gene3D" id="3.40.50.1820">
    <property type="entry name" value="alpha/beta hydrolase"/>
    <property type="match status" value="1"/>
</dbReference>
<dbReference type="InterPro" id="IPR050266">
    <property type="entry name" value="AB_hydrolase_sf"/>
</dbReference>
<dbReference type="PANTHER" id="PTHR43798">
    <property type="entry name" value="MONOACYLGLYCEROL LIPASE"/>
    <property type="match status" value="1"/>
</dbReference>
<dbReference type="Pfam" id="PF00561">
    <property type="entry name" value="Abhydrolase_1"/>
    <property type="match status" value="1"/>
</dbReference>
<evidence type="ECO:0000313" key="3">
    <source>
        <dbReference type="Proteomes" id="UP001597368"/>
    </source>
</evidence>
<dbReference type="GO" id="GO:0016787">
    <property type="term" value="F:hydrolase activity"/>
    <property type="evidence" value="ECO:0007669"/>
    <property type="project" value="UniProtKB-KW"/>
</dbReference>
<accession>A0ABW4SYS3</accession>